<dbReference type="Proteomes" id="UP000077667">
    <property type="component" value="Chromosome"/>
</dbReference>
<name>A0A1A9HZE7_9BACT</name>
<dbReference type="GO" id="GO:0004553">
    <property type="term" value="F:hydrolase activity, hydrolyzing O-glycosyl compounds"/>
    <property type="evidence" value="ECO:0007669"/>
    <property type="project" value="TreeGrafter"/>
</dbReference>
<accession>A0A1A9HZE7</accession>
<dbReference type="AlphaFoldDB" id="A0A1A9HZE7"/>
<dbReference type="SUPFAM" id="SSF51445">
    <property type="entry name" value="(Trans)glycosidases"/>
    <property type="match status" value="1"/>
</dbReference>
<evidence type="ECO:0008006" key="3">
    <source>
        <dbReference type="Google" id="ProtNLM"/>
    </source>
</evidence>
<dbReference type="InterPro" id="IPR051923">
    <property type="entry name" value="Glycosyl_Hydrolase_39"/>
</dbReference>
<protein>
    <recommendedName>
        <fullName evidence="3">Asl1-like glycosyl hydrolase catalytic domain-containing protein</fullName>
    </recommendedName>
</protein>
<dbReference type="Gene3D" id="3.20.20.80">
    <property type="entry name" value="Glycosidases"/>
    <property type="match status" value="1"/>
</dbReference>
<dbReference type="OrthoDB" id="177731at2"/>
<dbReference type="RefSeq" id="WP_067752941.1">
    <property type="nucleotide sequence ID" value="NZ_CP015772.1"/>
</dbReference>
<keyword evidence="2" id="KW-1185">Reference proteome</keyword>
<gene>
    <name evidence="1" type="ORF">A8C56_05130</name>
</gene>
<evidence type="ECO:0000313" key="1">
    <source>
        <dbReference type="EMBL" id="ANH80455.1"/>
    </source>
</evidence>
<dbReference type="PROSITE" id="PS51257">
    <property type="entry name" value="PROKAR_LIPOPROTEIN"/>
    <property type="match status" value="1"/>
</dbReference>
<dbReference type="PANTHER" id="PTHR12631:SF10">
    <property type="entry name" value="BETA-XYLOSIDASE-LIKE PROTEIN-RELATED"/>
    <property type="match status" value="1"/>
</dbReference>
<dbReference type="STRING" id="1176587.A8C56_05130"/>
<proteinExistence type="predicted"/>
<dbReference type="InterPro" id="IPR017853">
    <property type="entry name" value="GH"/>
</dbReference>
<sequence>MNYKQLASVSGLALYLLFSCGKSKGQEHQYESGLVGKIIDSTHPITMDAFIGANAFIDDPPEKLKPVGFIREYHDWDWNEGNRSGNYPGFPYNQIRFAPSYPGWSFDDFYQVLKNENITVSPCLQGAAGWLHGGNDFPKDNKPIDSPGLDPADPFSYYKKAFFAYQLAARYGTVKVPDSSLALAPDQPRLSGMGLIGYIEDWNEQDRDWEGKDAEFSPQEYAAMASADYDGHCNTMNKYGKKYGIKNADPSAKLVMGGLVNTNLEYIKRMKTWFEANRRDKVFAADVLNFHIYAFKDGKSWQGGGPAISPEDAHFRERLSEIVKYRNQYLPQKEVWVSEFGWDTNPQSVLCPPQIGNMDAQEVQGIWLVRAYLAFAAAGVDRAQMFMSRDVNPNDKTWFSSSGLMGPKGDFTPKKSWYYVHTLKNVLQHMRYMGNQDTKDPNVLIYKFKDISSSKGAYVVWARTSRDYKAADFQVPVSSDTKEARLITLLPGNAEGDTQNLTINKGSVYIDVSEKPVFIAVDNIK</sequence>
<organism evidence="1 2">
    <name type="scientific">Niabella ginsenosidivorans</name>
    <dbReference type="NCBI Taxonomy" id="1176587"/>
    <lineage>
        <taxon>Bacteria</taxon>
        <taxon>Pseudomonadati</taxon>
        <taxon>Bacteroidota</taxon>
        <taxon>Chitinophagia</taxon>
        <taxon>Chitinophagales</taxon>
        <taxon>Chitinophagaceae</taxon>
        <taxon>Niabella</taxon>
    </lineage>
</organism>
<reference evidence="1 2" key="1">
    <citation type="submission" date="2016-05" db="EMBL/GenBank/DDBJ databases">
        <title>Niabella ginsenosidivorans BS26 whole genome sequencing.</title>
        <authorList>
            <person name="Im W.T."/>
            <person name="Siddiqi M.Z."/>
        </authorList>
    </citation>
    <scope>NUCLEOTIDE SEQUENCE [LARGE SCALE GENOMIC DNA]</scope>
    <source>
        <strain evidence="1 2">BS26</strain>
    </source>
</reference>
<dbReference type="KEGG" id="nia:A8C56_05130"/>
<evidence type="ECO:0000313" key="2">
    <source>
        <dbReference type="Proteomes" id="UP000077667"/>
    </source>
</evidence>
<dbReference type="EMBL" id="CP015772">
    <property type="protein sequence ID" value="ANH80455.1"/>
    <property type="molecule type" value="Genomic_DNA"/>
</dbReference>
<dbReference type="PANTHER" id="PTHR12631">
    <property type="entry name" value="ALPHA-L-IDURONIDASE"/>
    <property type="match status" value="1"/>
</dbReference>